<dbReference type="FunFam" id="3.40.50.10810:FF:000015">
    <property type="entry name" value="lymphoid-specific helicase isoform X1"/>
    <property type="match status" value="1"/>
</dbReference>
<dbReference type="PRINTS" id="PR01658">
    <property type="entry name" value="MCMPROTEIN2"/>
</dbReference>
<comment type="similarity">
    <text evidence="3">Belongs to the MCM family.</text>
</comment>
<dbReference type="InterPro" id="IPR000330">
    <property type="entry name" value="SNF2_N"/>
</dbReference>
<feature type="compositionally biased region" description="Basic and acidic residues" evidence="21">
    <location>
        <begin position="934"/>
        <end position="986"/>
    </location>
</feature>
<feature type="domain" description="Helicase C-terminal" evidence="24">
    <location>
        <begin position="1504"/>
        <end position="1665"/>
    </location>
</feature>
<evidence type="ECO:0000256" key="15">
    <source>
        <dbReference type="ARBA" id="ARBA00023125"/>
    </source>
</evidence>
<evidence type="ECO:0000256" key="16">
    <source>
        <dbReference type="ARBA" id="ARBA00023242"/>
    </source>
</evidence>
<feature type="compositionally biased region" description="Low complexity" evidence="21">
    <location>
        <begin position="861"/>
        <end position="870"/>
    </location>
</feature>
<keyword evidence="8" id="KW-0547">Nucleotide-binding</keyword>
<name>A0AA38YBH2_9EURO</name>
<dbReference type="SMART" id="SM00350">
    <property type="entry name" value="MCM"/>
    <property type="match status" value="1"/>
</dbReference>
<dbReference type="PROSITE" id="PS51194">
    <property type="entry name" value="HELICASE_CTER"/>
    <property type="match status" value="1"/>
</dbReference>
<feature type="region of interest" description="Disordered" evidence="21">
    <location>
        <begin position="934"/>
        <end position="1006"/>
    </location>
</feature>
<dbReference type="Pfam" id="PF14551">
    <property type="entry name" value="MCM_N"/>
    <property type="match status" value="1"/>
</dbReference>
<dbReference type="FunFam" id="3.40.50.300:FF:000138">
    <property type="entry name" value="DNA helicase"/>
    <property type="match status" value="1"/>
</dbReference>
<protein>
    <recommendedName>
        <fullName evidence="5">DNA replication licensing factor MCM2</fullName>
        <ecNumber evidence="4">3.6.4.12</ecNumber>
    </recommendedName>
    <alternativeName>
        <fullName evidence="19">DNA replication licensing factor mcm2</fullName>
    </alternativeName>
    <alternativeName>
        <fullName evidence="20">Minichromosome maintenance protein 2</fullName>
    </alternativeName>
</protein>
<keyword evidence="14" id="KW-0175">Coiled coil</keyword>
<dbReference type="GO" id="GO:0043596">
    <property type="term" value="C:nuclear replication fork"/>
    <property type="evidence" value="ECO:0007669"/>
    <property type="project" value="UniProtKB-ARBA"/>
</dbReference>
<dbReference type="GO" id="GO:0006279">
    <property type="term" value="P:premeiotic DNA replication"/>
    <property type="evidence" value="ECO:0007669"/>
    <property type="project" value="UniProtKB-ARBA"/>
</dbReference>
<evidence type="ECO:0000256" key="2">
    <source>
        <dbReference type="ARBA" id="ARBA00007025"/>
    </source>
</evidence>
<dbReference type="InterPro" id="IPR012340">
    <property type="entry name" value="NA-bd_OB-fold"/>
</dbReference>
<dbReference type="GO" id="GO:0031261">
    <property type="term" value="C:DNA replication preinitiation complex"/>
    <property type="evidence" value="ECO:0007669"/>
    <property type="project" value="UniProtKB-ARBA"/>
</dbReference>
<comment type="caution">
    <text evidence="25">The sequence shown here is derived from an EMBL/GenBank/DDBJ whole genome shotgun (WGS) entry which is preliminary data.</text>
</comment>
<dbReference type="SMART" id="SM00490">
    <property type="entry name" value="HELICc"/>
    <property type="match status" value="1"/>
</dbReference>
<evidence type="ECO:0000256" key="5">
    <source>
        <dbReference type="ARBA" id="ARBA00018925"/>
    </source>
</evidence>
<evidence type="ECO:0000256" key="14">
    <source>
        <dbReference type="ARBA" id="ARBA00023054"/>
    </source>
</evidence>
<dbReference type="InterPro" id="IPR027925">
    <property type="entry name" value="MCM_N"/>
</dbReference>
<dbReference type="GO" id="GO:0005524">
    <property type="term" value="F:ATP binding"/>
    <property type="evidence" value="ECO:0007669"/>
    <property type="project" value="UniProtKB-KW"/>
</dbReference>
<evidence type="ECO:0000256" key="20">
    <source>
        <dbReference type="ARBA" id="ARBA00078186"/>
    </source>
</evidence>
<dbReference type="FunFam" id="2.20.28.10:FF:000002">
    <property type="entry name" value="DNA helicase"/>
    <property type="match status" value="1"/>
</dbReference>
<keyword evidence="7" id="KW-0479">Metal-binding</keyword>
<evidence type="ECO:0000313" key="26">
    <source>
        <dbReference type="Proteomes" id="UP001172681"/>
    </source>
</evidence>
<dbReference type="InterPro" id="IPR038718">
    <property type="entry name" value="SNF2-like_sf"/>
</dbReference>
<comment type="catalytic activity">
    <reaction evidence="18">
        <text>ATP + H2O = ADP + phosphate + H(+)</text>
        <dbReference type="Rhea" id="RHEA:13065"/>
        <dbReference type="ChEBI" id="CHEBI:15377"/>
        <dbReference type="ChEBI" id="CHEBI:15378"/>
        <dbReference type="ChEBI" id="CHEBI:30616"/>
        <dbReference type="ChEBI" id="CHEBI:43474"/>
        <dbReference type="ChEBI" id="CHEBI:456216"/>
        <dbReference type="EC" id="3.6.4.12"/>
    </reaction>
</comment>
<dbReference type="Gene3D" id="3.40.50.10810">
    <property type="entry name" value="Tandem AAA-ATPase domain"/>
    <property type="match status" value="1"/>
</dbReference>
<dbReference type="InterPro" id="IPR018525">
    <property type="entry name" value="MCM_CS"/>
</dbReference>
<dbReference type="Gene3D" id="3.30.1640.10">
    <property type="entry name" value="mini-chromosome maintenance (MCM) complex, chain A, domain 1"/>
    <property type="match status" value="1"/>
</dbReference>
<dbReference type="InterPro" id="IPR008045">
    <property type="entry name" value="MCM2"/>
</dbReference>
<gene>
    <name evidence="25" type="primary">MCM2</name>
    <name evidence="25" type="ORF">H2204_002417</name>
</gene>
<evidence type="ECO:0000256" key="13">
    <source>
        <dbReference type="ARBA" id="ARBA00022840"/>
    </source>
</evidence>
<keyword evidence="10 25" id="KW-0378">Hydrolase</keyword>
<feature type="compositionally biased region" description="Polar residues" evidence="21">
    <location>
        <begin position="1355"/>
        <end position="1380"/>
    </location>
</feature>
<evidence type="ECO:0000313" key="25">
    <source>
        <dbReference type="EMBL" id="KAJ9642769.1"/>
    </source>
</evidence>
<evidence type="ECO:0000256" key="11">
    <source>
        <dbReference type="ARBA" id="ARBA00022806"/>
    </source>
</evidence>
<dbReference type="InterPro" id="IPR014001">
    <property type="entry name" value="Helicase_ATP-bd"/>
</dbReference>
<dbReference type="Gene3D" id="2.40.50.140">
    <property type="entry name" value="Nucleic acid-binding proteins"/>
    <property type="match status" value="1"/>
</dbReference>
<dbReference type="EMBL" id="JAPDRN010000009">
    <property type="protein sequence ID" value="KAJ9642769.1"/>
    <property type="molecule type" value="Genomic_DNA"/>
</dbReference>
<dbReference type="GO" id="GO:0003678">
    <property type="term" value="F:DNA helicase activity"/>
    <property type="evidence" value="ECO:0007669"/>
    <property type="project" value="UniProtKB-EC"/>
</dbReference>
<dbReference type="PANTHER" id="PTHR10799">
    <property type="entry name" value="SNF2/RAD54 HELICASE FAMILY"/>
    <property type="match status" value="1"/>
</dbReference>
<dbReference type="InterPro" id="IPR049730">
    <property type="entry name" value="SNF2/RAD54-like_C"/>
</dbReference>
<dbReference type="GO" id="GO:0016787">
    <property type="term" value="F:hydrolase activity"/>
    <property type="evidence" value="ECO:0007669"/>
    <property type="project" value="UniProtKB-KW"/>
</dbReference>
<dbReference type="GO" id="GO:0005656">
    <property type="term" value="C:nuclear pre-replicative complex"/>
    <property type="evidence" value="ECO:0007669"/>
    <property type="project" value="UniProtKB-ARBA"/>
</dbReference>
<dbReference type="Pfam" id="PF00176">
    <property type="entry name" value="SNF2-rel_dom"/>
    <property type="match status" value="1"/>
</dbReference>
<dbReference type="GO" id="GO:0003682">
    <property type="term" value="F:chromatin binding"/>
    <property type="evidence" value="ECO:0007669"/>
    <property type="project" value="UniProtKB-ARBA"/>
</dbReference>
<evidence type="ECO:0000256" key="1">
    <source>
        <dbReference type="ARBA" id="ARBA00004123"/>
    </source>
</evidence>
<feature type="region of interest" description="Disordered" evidence="21">
    <location>
        <begin position="861"/>
        <end position="913"/>
    </location>
</feature>
<dbReference type="GO" id="GO:0006270">
    <property type="term" value="P:DNA replication initiation"/>
    <property type="evidence" value="ECO:0007669"/>
    <property type="project" value="InterPro"/>
</dbReference>
<dbReference type="GO" id="GO:0008270">
    <property type="term" value="F:zinc ion binding"/>
    <property type="evidence" value="ECO:0007669"/>
    <property type="project" value="UniProtKB-KW"/>
</dbReference>
<dbReference type="PRINTS" id="PR01657">
    <property type="entry name" value="MCMFAMILY"/>
</dbReference>
<feature type="compositionally biased region" description="Basic and acidic residues" evidence="21">
    <location>
        <begin position="876"/>
        <end position="911"/>
    </location>
</feature>
<dbReference type="GO" id="GO:0003677">
    <property type="term" value="F:DNA binding"/>
    <property type="evidence" value="ECO:0007669"/>
    <property type="project" value="UniProtKB-KW"/>
</dbReference>
<dbReference type="Pfam" id="PF17855">
    <property type="entry name" value="MCM_lid"/>
    <property type="match status" value="1"/>
</dbReference>
<evidence type="ECO:0000259" key="22">
    <source>
        <dbReference type="PROSITE" id="PS50051"/>
    </source>
</evidence>
<evidence type="ECO:0000256" key="7">
    <source>
        <dbReference type="ARBA" id="ARBA00022723"/>
    </source>
</evidence>
<evidence type="ECO:0000256" key="18">
    <source>
        <dbReference type="ARBA" id="ARBA00047995"/>
    </source>
</evidence>
<evidence type="ECO:0000256" key="10">
    <source>
        <dbReference type="ARBA" id="ARBA00022801"/>
    </source>
</evidence>
<dbReference type="InterPro" id="IPR031327">
    <property type="entry name" value="MCM"/>
</dbReference>
<evidence type="ECO:0000256" key="6">
    <source>
        <dbReference type="ARBA" id="ARBA00022705"/>
    </source>
</evidence>
<reference evidence="25" key="1">
    <citation type="submission" date="2022-10" db="EMBL/GenBank/DDBJ databases">
        <title>Culturing micro-colonial fungi from biological soil crusts in the Mojave desert and describing Neophaeococcomyces mojavensis, and introducing the new genera and species Taxawa tesnikishii.</title>
        <authorList>
            <person name="Kurbessoian T."/>
            <person name="Stajich J.E."/>
        </authorList>
    </citation>
    <scope>NUCLEOTIDE SEQUENCE</scope>
    <source>
        <strain evidence="25">TK_35</strain>
    </source>
</reference>
<dbReference type="InterPro" id="IPR001650">
    <property type="entry name" value="Helicase_C-like"/>
</dbReference>
<dbReference type="CDD" id="cd17753">
    <property type="entry name" value="MCM2"/>
    <property type="match status" value="1"/>
</dbReference>
<proteinExistence type="inferred from homology"/>
<dbReference type="Gene3D" id="3.40.50.300">
    <property type="entry name" value="P-loop containing nucleotide triphosphate hydrolases"/>
    <property type="match status" value="3"/>
</dbReference>
<keyword evidence="6" id="KW-0235">DNA replication</keyword>
<evidence type="ECO:0000256" key="12">
    <source>
        <dbReference type="ARBA" id="ARBA00022833"/>
    </source>
</evidence>
<evidence type="ECO:0000256" key="9">
    <source>
        <dbReference type="ARBA" id="ARBA00022771"/>
    </source>
</evidence>
<keyword evidence="9" id="KW-0863">Zinc-finger</keyword>
<keyword evidence="17" id="KW-0131">Cell cycle</keyword>
<dbReference type="Pfam" id="PF00271">
    <property type="entry name" value="Helicase_C"/>
    <property type="match status" value="1"/>
</dbReference>
<feature type="domain" description="MCM C-terminal AAA(+) ATPase" evidence="22">
    <location>
        <begin position="492"/>
        <end position="698"/>
    </location>
</feature>
<dbReference type="InterPro" id="IPR027417">
    <property type="entry name" value="P-loop_NTPase"/>
</dbReference>
<dbReference type="GO" id="GO:0042555">
    <property type="term" value="C:MCM complex"/>
    <property type="evidence" value="ECO:0007669"/>
    <property type="project" value="InterPro"/>
</dbReference>
<evidence type="ECO:0000256" key="4">
    <source>
        <dbReference type="ARBA" id="ARBA00012551"/>
    </source>
</evidence>
<dbReference type="InterPro" id="IPR041562">
    <property type="entry name" value="MCM_lid"/>
</dbReference>
<dbReference type="Pfam" id="PF12619">
    <property type="entry name" value="MCM2_N"/>
    <property type="match status" value="1"/>
</dbReference>
<dbReference type="Gene3D" id="2.20.28.10">
    <property type="match status" value="1"/>
</dbReference>
<dbReference type="SUPFAM" id="SSF52540">
    <property type="entry name" value="P-loop containing nucleoside triphosphate hydrolases"/>
    <property type="match status" value="3"/>
</dbReference>
<feature type="compositionally biased region" description="Acidic residues" evidence="21">
    <location>
        <begin position="51"/>
        <end position="83"/>
    </location>
</feature>
<dbReference type="InterPro" id="IPR001208">
    <property type="entry name" value="MCM_dom"/>
</dbReference>
<keyword evidence="11 25" id="KW-0347">Helicase</keyword>
<dbReference type="Pfam" id="PF00493">
    <property type="entry name" value="MCM"/>
    <property type="match status" value="1"/>
</dbReference>
<organism evidence="25 26">
    <name type="scientific">Knufia peltigerae</name>
    <dbReference type="NCBI Taxonomy" id="1002370"/>
    <lineage>
        <taxon>Eukaryota</taxon>
        <taxon>Fungi</taxon>
        <taxon>Dikarya</taxon>
        <taxon>Ascomycota</taxon>
        <taxon>Pezizomycotina</taxon>
        <taxon>Eurotiomycetes</taxon>
        <taxon>Chaetothyriomycetidae</taxon>
        <taxon>Chaetothyriales</taxon>
        <taxon>Trichomeriaceae</taxon>
        <taxon>Knufia</taxon>
    </lineage>
</organism>
<keyword evidence="12" id="KW-0862">Zinc</keyword>
<dbReference type="CDD" id="cd18793">
    <property type="entry name" value="SF2_C_SNF"/>
    <property type="match status" value="1"/>
</dbReference>
<evidence type="ECO:0000256" key="3">
    <source>
        <dbReference type="ARBA" id="ARBA00008010"/>
    </source>
</evidence>
<comment type="subcellular location">
    <subcellularLocation>
        <location evidence="1">Nucleus</location>
    </subcellularLocation>
</comment>
<evidence type="ECO:0000256" key="19">
    <source>
        <dbReference type="ARBA" id="ARBA00074927"/>
    </source>
</evidence>
<feature type="region of interest" description="Disordered" evidence="21">
    <location>
        <begin position="1345"/>
        <end position="1394"/>
    </location>
</feature>
<dbReference type="PROSITE" id="PS00847">
    <property type="entry name" value="MCM_1"/>
    <property type="match status" value="1"/>
</dbReference>
<dbReference type="PROSITE" id="PS50051">
    <property type="entry name" value="MCM_2"/>
    <property type="match status" value="1"/>
</dbReference>
<dbReference type="SMART" id="SM00487">
    <property type="entry name" value="DEXDc"/>
    <property type="match status" value="1"/>
</dbReference>
<evidence type="ECO:0000256" key="21">
    <source>
        <dbReference type="SAM" id="MobiDB-lite"/>
    </source>
</evidence>
<feature type="domain" description="Helicase ATP-binding" evidence="23">
    <location>
        <begin position="1071"/>
        <end position="1240"/>
    </location>
</feature>
<evidence type="ECO:0000259" key="23">
    <source>
        <dbReference type="PROSITE" id="PS51192"/>
    </source>
</evidence>
<keyword evidence="13" id="KW-0067">ATP-binding</keyword>
<dbReference type="InterPro" id="IPR033762">
    <property type="entry name" value="MCM_OB"/>
</dbReference>
<evidence type="ECO:0000259" key="24">
    <source>
        <dbReference type="PROSITE" id="PS51194"/>
    </source>
</evidence>
<keyword evidence="16" id="KW-0539">Nucleus</keyword>
<keyword evidence="26" id="KW-1185">Reference proteome</keyword>
<dbReference type="FunFam" id="3.30.1640.10:FF:000003">
    <property type="entry name" value="DNA helicase"/>
    <property type="match status" value="1"/>
</dbReference>
<dbReference type="EC" id="3.6.4.12" evidence="4"/>
<dbReference type="Pfam" id="PF17207">
    <property type="entry name" value="MCM_OB"/>
    <property type="match status" value="1"/>
</dbReference>
<dbReference type="Proteomes" id="UP001172681">
    <property type="component" value="Unassembled WGS sequence"/>
</dbReference>
<evidence type="ECO:0000256" key="8">
    <source>
        <dbReference type="ARBA" id="ARBA00022741"/>
    </source>
</evidence>
<comment type="similarity">
    <text evidence="2">Belongs to the SNF2/RAD54 helicase family.</text>
</comment>
<accession>A0AA38YBH2</accession>
<feature type="region of interest" description="Disordered" evidence="21">
    <location>
        <begin position="1"/>
        <end position="105"/>
    </location>
</feature>
<dbReference type="PROSITE" id="PS51192">
    <property type="entry name" value="HELICASE_ATP_BIND_1"/>
    <property type="match status" value="1"/>
</dbReference>
<evidence type="ECO:0000256" key="17">
    <source>
        <dbReference type="ARBA" id="ARBA00023306"/>
    </source>
</evidence>
<sequence length="1746" mass="195551">MSSPLRPSMSAANRGPANSSRRKRARDDEDEIMSSSPAALPSSPPMLPANENDDLDDDNLDAEDDLLGDVDDLDEMAEDEDGIDLFGDNFMNDERDRGNQETYQGRMIDDEGDYDDIDLADRRQLEARLNRRDRELARRRRMPAAFMADDDEDAGIDLTKQPRRRRHHYDEDQDDMDLDENIMEEELSLETLQDIKATNITEWVTQPSVMKTIAREFKSFLTEYIDAHGTSVYGTRIRTLGEVNSESLEVSYDHLSSTKAILAYFLANAPAEMLKIFDKAAFEVVRLHYPNYELIHPEIHVRISDLPVQYTLRQLRQSHLNCLVKVSGVVTRRTGVFPQLQMVKFTCTKCGVTLGPFAQESTSAEVKLSFCPECQSRGPFTLNSEKTVYRNYQKLTLQESPGTVPAGRLPRHREVILLADLIDTAKPGEEIEVTAIYRNNYSGQLNNKNGFPVFATMLEANHIIKTHDQLAGFRLTEEDERQIRALSKDPNIVEKIVDSIAPSIYGHKDIKTAVALSLFGGVSKEAQGKHKIRGDINVLLLGDPGTAKSQILKYIEKTAHRAVFATGQGASAVGLTASVRRDPLTAEWTLEGGALVLADRGTCLIDEFDKMNDQDRTSIHEAMEQQTISISKAGIVTTLQARCAIVAAANPIGGRYNSTIPFSQNVELTEPILSRFDILCVVRDTVDPAEDERLAKFVVNSHGRAHPAKLSIDSGDTAAMENEETDAVNNGEPQQEGAIPQELLRKYILYAREKCRPKLYQIDQDKVARLFADMRRESLATGAYPITVRHLEAIMRIAESFCKMRLSDFCSSQDIDRAIAVTVDSFVSSQKLSCKKALARAFAKLILAMARSSASSATATVTMSSSKTTPPSSPDRSTHVEAKAESQEPMVKEENRNVVNKEDEGEMDMKSRALTNLLKTSSVFVAIMADKMKEQQKRNQEQARRAATKQEHQAVKEAERKGPTRKSDRAHVQNGGDAKDQADSQSKKSNNGRGRPAKPNVAKNNITQYFDSKTAKAAEEGPSVQQALAEAAEEYKGEGLGTQELVATEQPSLVTGGQMKRYQLEGLEWLKTLWMNGLSGILADEMGLGKTLQSISLIAFFKEHNIAGPFLIVAPLSTVRNWVEEFKHWTPSINTILYHGSKDDRDTMRRKRMKLQDQGKTDFPVVVTSYEICMNDKKFLTNYQWRYIIVDEGHRLKNMNCRLIKDLMTYNSANRLLITGTPLQNNIAELWSLLHFLLPEVFNDLDSFERWFDFSSVLEDRDDPSGKALKRKNNLVSTMHAILKPFLLRRVKTDVESSLPKKREYILYAPLSAEQKEIYREILAGTSRNYLEDKAVERLEARSRAASLKRKANGSGRSTPAKNLKTSRASTPASVVSVGSTRRGRKAARTSYRDVTDREFNSRLRRLERGEEDISLDAVTPPPDTPGFSSEEAEELQRVQTLKLAKKEIASKKLQNPVMQARLACNSPHNFYWPWKPATVDEEASGDFPAVDETLVTASGKILLLDTLLPRLFKLGHKVLIFSQFKTTLDILETYASELREWKCCRIDGSVSQEDRYEQITSFNTDKSFNLFLLSTRAGGQGINLTAADTVILFDSDWNPQQDLQAMDRAHRIGQTKPVIVYRLATRGTVEETLLFKADAKRKLEKLIIQKGKFKSLLAAEGDVVDDVRGVLEGDDFEKYDIQSKEGGSGKILGEDELKILTDRSDEAYERAEKGLDIGGEGLAFKVADTKGGSDVLDDLTVRSKS</sequence>
<dbReference type="SUPFAM" id="SSF50249">
    <property type="entry name" value="Nucleic acid-binding proteins"/>
    <property type="match status" value="1"/>
</dbReference>
<keyword evidence="15" id="KW-0238">DNA-binding</keyword>